<dbReference type="EMBL" id="JAEKFT010000019">
    <property type="protein sequence ID" value="MBT0962668.1"/>
    <property type="molecule type" value="Genomic_DNA"/>
</dbReference>
<reference evidence="3" key="1">
    <citation type="journal article" date="2022" name="ISME J.">
        <title>Genetic and phylogenetic analysis of dissimilatory iodate-reducing bacteria identifies potential niches across the world's oceans.</title>
        <authorList>
            <person name="Reyes-Umana V."/>
            <person name="Henning Z."/>
            <person name="Lee K."/>
            <person name="Barnum T.P."/>
            <person name="Coates J.D."/>
        </authorList>
    </citation>
    <scope>NUCLEOTIDE SEQUENCE [LARGE SCALE GENOMIC DNA]</scope>
    <source>
        <strain evidence="3">IR12</strain>
    </source>
</reference>
<feature type="signal peptide" evidence="1">
    <location>
        <begin position="1"/>
        <end position="23"/>
    </location>
</feature>
<evidence type="ECO:0000313" key="3">
    <source>
        <dbReference type="Proteomes" id="UP000694660"/>
    </source>
</evidence>
<organism evidence="2 3">
    <name type="scientific">Denitromonas iodatirespirans</name>
    <dbReference type="NCBI Taxonomy" id="2795389"/>
    <lineage>
        <taxon>Bacteria</taxon>
        <taxon>Pseudomonadati</taxon>
        <taxon>Pseudomonadota</taxon>
        <taxon>Betaproteobacteria</taxon>
        <taxon>Rhodocyclales</taxon>
        <taxon>Zoogloeaceae</taxon>
        <taxon>Denitromonas</taxon>
    </lineage>
</organism>
<dbReference type="Proteomes" id="UP000694660">
    <property type="component" value="Unassembled WGS sequence"/>
</dbReference>
<dbReference type="PANTHER" id="PTHR36573">
    <property type="entry name" value="INTERMEMBRANE PHOSPHOLIPID TRANSPORT SYSTEM BINDING PROTEIN MLAC"/>
    <property type="match status" value="1"/>
</dbReference>
<name>A0A944DDV7_DENI1</name>
<dbReference type="InterPro" id="IPR008869">
    <property type="entry name" value="MlaC/ttg2D"/>
</dbReference>
<dbReference type="Gene3D" id="3.10.450.50">
    <property type="match status" value="1"/>
</dbReference>
<comment type="caution">
    <text evidence="2">The sequence shown here is derived from an EMBL/GenBank/DDBJ whole genome shotgun (WGS) entry which is preliminary data.</text>
</comment>
<dbReference type="Pfam" id="PF05494">
    <property type="entry name" value="MlaC"/>
    <property type="match status" value="1"/>
</dbReference>
<proteinExistence type="predicted"/>
<keyword evidence="3" id="KW-1185">Reference proteome</keyword>
<evidence type="ECO:0000313" key="2">
    <source>
        <dbReference type="EMBL" id="MBT0962668.1"/>
    </source>
</evidence>
<dbReference type="PANTHER" id="PTHR36573:SF1">
    <property type="entry name" value="INTERMEMBRANE PHOSPHOLIPID TRANSPORT SYSTEM BINDING PROTEIN MLAC"/>
    <property type="match status" value="1"/>
</dbReference>
<accession>A0A944DDV7</accession>
<dbReference type="Gene3D" id="1.10.10.640">
    <property type="entry name" value="phospholipid-binding protein"/>
    <property type="match status" value="1"/>
</dbReference>
<dbReference type="AlphaFoldDB" id="A0A944DDV7"/>
<feature type="chain" id="PRO_5037508180" evidence="1">
    <location>
        <begin position="24"/>
        <end position="206"/>
    </location>
</feature>
<evidence type="ECO:0000256" key="1">
    <source>
        <dbReference type="SAM" id="SignalP"/>
    </source>
</evidence>
<gene>
    <name evidence="2" type="ORF">I8J34_15915</name>
</gene>
<dbReference type="PIRSF" id="PIRSF004649">
    <property type="entry name" value="MlaC"/>
    <property type="match status" value="1"/>
</dbReference>
<protein>
    <submittedName>
        <fullName evidence="2">ABC transporter substrate-binding protein</fullName>
    </submittedName>
</protein>
<keyword evidence="1" id="KW-0732">Signal</keyword>
<sequence>MTMFGRNVLVAGLVWLASMSVWAAPSPDALVRTVMDEVLEIVRKDEAIQSGDASRAVALVDEKVLPHFDFRIMTSLAVGRDWRQATPAQRDRLTSAFRTLLVRTYSNALTQYRDQQIDFKPLRAKPSDTDVTVRTEVRQAGAKPIDIDYALEKQGDNWKVYDVVVAGVSLVTNYRSSFASEIRSNGIDGLIKALEAKNAALAGGAK</sequence>